<dbReference type="GO" id="GO:0030313">
    <property type="term" value="C:cell envelope"/>
    <property type="evidence" value="ECO:0007669"/>
    <property type="project" value="UniProtKB-SubCell"/>
</dbReference>
<dbReference type="Pfam" id="PF25944">
    <property type="entry name" value="Beta-barrel_RND"/>
    <property type="match status" value="1"/>
</dbReference>
<dbReference type="GO" id="GO:0046677">
    <property type="term" value="P:response to antibiotic"/>
    <property type="evidence" value="ECO:0007669"/>
    <property type="project" value="TreeGrafter"/>
</dbReference>
<feature type="domain" description="Multidrug resistance protein MdtA-like barrel-sandwich hybrid" evidence="3">
    <location>
        <begin position="57"/>
        <end position="187"/>
    </location>
</feature>
<comment type="similarity">
    <text evidence="1">Belongs to the membrane fusion protein (MFP) (TC 8.A.1) family.</text>
</comment>
<dbReference type="InterPro" id="IPR058626">
    <property type="entry name" value="MdtA-like_b-barrel"/>
</dbReference>
<dbReference type="Gene3D" id="2.40.420.20">
    <property type="match status" value="1"/>
</dbReference>
<evidence type="ECO:0000259" key="3">
    <source>
        <dbReference type="Pfam" id="PF25917"/>
    </source>
</evidence>
<protein>
    <submittedName>
        <fullName evidence="6">Efflux RND transporter periplasmic adaptor subunit</fullName>
    </submittedName>
</protein>
<dbReference type="InterPro" id="IPR058637">
    <property type="entry name" value="YknX-like_C"/>
</dbReference>
<dbReference type="PANTHER" id="PTHR30158">
    <property type="entry name" value="ACRA/E-RELATED COMPONENT OF DRUG EFFLUX TRANSPORTER"/>
    <property type="match status" value="1"/>
</dbReference>
<organism evidence="6 7">
    <name type="scientific">Kaistia nematophila</name>
    <dbReference type="NCBI Taxonomy" id="2994654"/>
    <lineage>
        <taxon>Bacteria</taxon>
        <taxon>Pseudomonadati</taxon>
        <taxon>Pseudomonadota</taxon>
        <taxon>Alphaproteobacteria</taxon>
        <taxon>Hyphomicrobiales</taxon>
        <taxon>Kaistiaceae</taxon>
        <taxon>Kaistia</taxon>
    </lineage>
</organism>
<dbReference type="Gene3D" id="1.10.287.470">
    <property type="entry name" value="Helix hairpin bin"/>
    <property type="match status" value="1"/>
</dbReference>
<feature type="domain" description="Multidrug resistance protein MdtA-like beta-barrel" evidence="4">
    <location>
        <begin position="202"/>
        <end position="287"/>
    </location>
</feature>
<dbReference type="Pfam" id="PF25989">
    <property type="entry name" value="YknX_C"/>
    <property type="match status" value="1"/>
</dbReference>
<evidence type="ECO:0000256" key="1">
    <source>
        <dbReference type="ARBA" id="ARBA00009477"/>
    </source>
</evidence>
<dbReference type="EMBL" id="JAPKNK010000005">
    <property type="protein sequence ID" value="MCX5570333.1"/>
    <property type="molecule type" value="Genomic_DNA"/>
</dbReference>
<dbReference type="Gene3D" id="2.40.30.170">
    <property type="match status" value="1"/>
</dbReference>
<name>A0A9X3ILB1_9HYPH</name>
<keyword evidence="7" id="KW-1185">Reference proteome</keyword>
<proteinExistence type="inferred from homology"/>
<gene>
    <name evidence="6" type="ORF">OSH07_14090</name>
</gene>
<feature type="signal peptide" evidence="2">
    <location>
        <begin position="1"/>
        <end position="24"/>
    </location>
</feature>
<dbReference type="InterPro" id="IPR006143">
    <property type="entry name" value="RND_pump_MFP"/>
</dbReference>
<reference evidence="6" key="1">
    <citation type="submission" date="2022-11" db="EMBL/GenBank/DDBJ databases">
        <title>Biodiversity and phylogenetic relationships of bacteria.</title>
        <authorList>
            <person name="Machado R.A.R."/>
            <person name="Bhat A."/>
            <person name="Loulou A."/>
            <person name="Kallel S."/>
        </authorList>
    </citation>
    <scope>NUCLEOTIDE SEQUENCE</scope>
    <source>
        <strain evidence="6">K-TC2</strain>
    </source>
</reference>
<feature type="domain" description="YknX-like C-terminal permuted SH3-like" evidence="5">
    <location>
        <begin position="294"/>
        <end position="359"/>
    </location>
</feature>
<dbReference type="Gene3D" id="2.40.50.100">
    <property type="match status" value="1"/>
</dbReference>
<sequence>MKMQLVAMAAVLVGGLSVAGPATAQDAATVRVGTLAATPQPINPAKEFVGRIEARERVDVRARVTGFLQDVLFEDGQTVKEGDLLYRIEPEPFQAALSRAQGALDQARGQSAYADQQYARAEELLKTQTGTAATRDQRLAEQLTAKGNVQIGEANVQTAQIDLGYTEIKSPISGLIGRTAVTKGNVVGPDRGVLTTIVSQDPMHVIIPVSQREFLKLKSDDRTAAKQELTALIRFSDGSAYDHPGKIDFIDVSVDRATDSVTMRAEVANPNGRLIDGQLVKVTIELEKPVEKILVPQSALLADQQGFYVFVVEDGKAAVRRVTLGREVNMNASVETGLSPGDQVIVEGLATVRPGAPVSTYPAPVLPKAS</sequence>
<dbReference type="GO" id="GO:0022857">
    <property type="term" value="F:transmembrane transporter activity"/>
    <property type="evidence" value="ECO:0007669"/>
    <property type="project" value="InterPro"/>
</dbReference>
<accession>A0A9X3ILB1</accession>
<dbReference type="SUPFAM" id="SSF111369">
    <property type="entry name" value="HlyD-like secretion proteins"/>
    <property type="match status" value="1"/>
</dbReference>
<dbReference type="Proteomes" id="UP001144805">
    <property type="component" value="Unassembled WGS sequence"/>
</dbReference>
<evidence type="ECO:0000259" key="4">
    <source>
        <dbReference type="Pfam" id="PF25944"/>
    </source>
</evidence>
<keyword evidence="2" id="KW-0732">Signal</keyword>
<dbReference type="PANTHER" id="PTHR30158:SF3">
    <property type="entry name" value="MULTIDRUG EFFLUX PUMP SUBUNIT ACRA-RELATED"/>
    <property type="match status" value="1"/>
</dbReference>
<dbReference type="InterPro" id="IPR058625">
    <property type="entry name" value="MdtA-like_BSH"/>
</dbReference>
<evidence type="ECO:0000256" key="2">
    <source>
        <dbReference type="SAM" id="SignalP"/>
    </source>
</evidence>
<feature type="chain" id="PRO_5040723966" evidence="2">
    <location>
        <begin position="25"/>
        <end position="370"/>
    </location>
</feature>
<evidence type="ECO:0000313" key="7">
    <source>
        <dbReference type="Proteomes" id="UP001144805"/>
    </source>
</evidence>
<dbReference type="Pfam" id="PF25917">
    <property type="entry name" value="BSH_RND"/>
    <property type="match status" value="1"/>
</dbReference>
<dbReference type="NCBIfam" id="TIGR01730">
    <property type="entry name" value="RND_mfp"/>
    <property type="match status" value="1"/>
</dbReference>
<evidence type="ECO:0000259" key="5">
    <source>
        <dbReference type="Pfam" id="PF25989"/>
    </source>
</evidence>
<dbReference type="AlphaFoldDB" id="A0A9X3ILB1"/>
<dbReference type="GO" id="GO:0005886">
    <property type="term" value="C:plasma membrane"/>
    <property type="evidence" value="ECO:0007669"/>
    <property type="project" value="TreeGrafter"/>
</dbReference>
<dbReference type="RefSeq" id="WP_266339296.1">
    <property type="nucleotide sequence ID" value="NZ_JAPKNK010000005.1"/>
</dbReference>
<comment type="caution">
    <text evidence="6">The sequence shown here is derived from an EMBL/GenBank/DDBJ whole genome shotgun (WGS) entry which is preliminary data.</text>
</comment>
<evidence type="ECO:0000313" key="6">
    <source>
        <dbReference type="EMBL" id="MCX5570333.1"/>
    </source>
</evidence>